<keyword evidence="3" id="KW-0677">Repeat</keyword>
<feature type="region of interest" description="Disordered" evidence="12">
    <location>
        <begin position="345"/>
        <end position="390"/>
    </location>
</feature>
<dbReference type="Pfam" id="PF00096">
    <property type="entry name" value="zf-C2H2"/>
    <property type="match status" value="9"/>
</dbReference>
<keyword evidence="8" id="KW-0804">Transcription</keyword>
<dbReference type="PROSITE" id="PS50157">
    <property type="entry name" value="ZINC_FINGER_C2H2_2"/>
    <property type="match status" value="14"/>
</dbReference>
<dbReference type="GeneID" id="103125011"/>
<evidence type="ECO:0000256" key="10">
    <source>
        <dbReference type="PROSITE-ProRule" id="PRU00042"/>
    </source>
</evidence>
<feature type="domain" description="C2H2-type" evidence="13">
    <location>
        <begin position="961"/>
        <end position="988"/>
    </location>
</feature>
<keyword evidence="5" id="KW-0862">Zinc</keyword>
<organism evidence="16 17">
    <name type="scientific">Erinaceus europaeus</name>
    <name type="common">Western European hedgehog</name>
    <dbReference type="NCBI Taxonomy" id="9365"/>
    <lineage>
        <taxon>Eukaryota</taxon>
        <taxon>Metazoa</taxon>
        <taxon>Chordata</taxon>
        <taxon>Craniata</taxon>
        <taxon>Vertebrata</taxon>
        <taxon>Euteleostomi</taxon>
        <taxon>Mammalia</taxon>
        <taxon>Eutheria</taxon>
        <taxon>Laurasiatheria</taxon>
        <taxon>Eulipotyphla</taxon>
        <taxon>Erinaceidae</taxon>
        <taxon>Erinaceinae</taxon>
        <taxon>Erinaceus</taxon>
    </lineage>
</organism>
<feature type="domain" description="C2H2-type" evidence="13">
    <location>
        <begin position="608"/>
        <end position="631"/>
    </location>
</feature>
<dbReference type="SUPFAM" id="SSF109640">
    <property type="entry name" value="KRAB domain (Kruppel-associated box)"/>
    <property type="match status" value="1"/>
</dbReference>
<keyword evidence="16" id="KW-1185">Reference proteome</keyword>
<feature type="domain" description="C2H2-type" evidence="13">
    <location>
        <begin position="524"/>
        <end position="551"/>
    </location>
</feature>
<feature type="domain" description="C2H2-type" evidence="13">
    <location>
        <begin position="745"/>
        <end position="772"/>
    </location>
</feature>
<dbReference type="InterPro" id="IPR036051">
    <property type="entry name" value="KRAB_dom_sf"/>
</dbReference>
<feature type="compositionally biased region" description="Basic and acidic residues" evidence="12">
    <location>
        <begin position="26"/>
        <end position="36"/>
    </location>
</feature>
<dbReference type="Gene3D" id="3.30.160.60">
    <property type="entry name" value="Classic Zinc Finger"/>
    <property type="match status" value="13"/>
</dbReference>
<dbReference type="InterPro" id="IPR001909">
    <property type="entry name" value="KRAB"/>
</dbReference>
<gene>
    <name evidence="17" type="primary">ZNF445</name>
</gene>
<dbReference type="InterPro" id="IPR038269">
    <property type="entry name" value="SCAN_sf"/>
</dbReference>
<feature type="domain" description="C2H2-type" evidence="13">
    <location>
        <begin position="468"/>
        <end position="495"/>
    </location>
</feature>
<feature type="region of interest" description="Disordered" evidence="12">
    <location>
        <begin position="901"/>
        <end position="950"/>
    </location>
</feature>
<feature type="domain" description="C2H2-type" evidence="13">
    <location>
        <begin position="692"/>
        <end position="719"/>
    </location>
</feature>
<evidence type="ECO:0000256" key="1">
    <source>
        <dbReference type="ARBA" id="ARBA00004123"/>
    </source>
</evidence>
<dbReference type="PROSITE" id="PS50804">
    <property type="entry name" value="SCAN_BOX"/>
    <property type="match status" value="1"/>
</dbReference>
<dbReference type="InterPro" id="IPR036236">
    <property type="entry name" value="Znf_C2H2_sf"/>
</dbReference>
<evidence type="ECO:0000313" key="17">
    <source>
        <dbReference type="RefSeq" id="XP_060060834.1"/>
    </source>
</evidence>
<protein>
    <submittedName>
        <fullName evidence="17">Zinc finger protein 445 isoform X2</fullName>
    </submittedName>
</protein>
<dbReference type="SMART" id="SM00355">
    <property type="entry name" value="ZnF_C2H2"/>
    <property type="match status" value="14"/>
</dbReference>
<evidence type="ECO:0000259" key="14">
    <source>
        <dbReference type="PROSITE" id="PS50804"/>
    </source>
</evidence>
<feature type="region of interest" description="Disordered" evidence="12">
    <location>
        <begin position="712"/>
        <end position="739"/>
    </location>
</feature>
<feature type="compositionally biased region" description="Basic and acidic residues" evidence="12">
    <location>
        <begin position="712"/>
        <end position="731"/>
    </location>
</feature>
<feature type="region of interest" description="Disordered" evidence="12">
    <location>
        <begin position="1"/>
        <end position="44"/>
    </location>
</feature>
<dbReference type="Proteomes" id="UP001652624">
    <property type="component" value="Chromosome 12"/>
</dbReference>
<evidence type="ECO:0000259" key="13">
    <source>
        <dbReference type="PROSITE" id="PS50157"/>
    </source>
</evidence>
<feature type="domain" description="KRAB" evidence="15">
    <location>
        <begin position="227"/>
        <end position="297"/>
    </location>
</feature>
<evidence type="ECO:0000256" key="3">
    <source>
        <dbReference type="ARBA" id="ARBA00022737"/>
    </source>
</evidence>
<dbReference type="InterPro" id="IPR013087">
    <property type="entry name" value="Znf_C2H2_type"/>
</dbReference>
<feature type="compositionally biased region" description="Polar residues" evidence="12">
    <location>
        <begin position="163"/>
        <end position="174"/>
    </location>
</feature>
<evidence type="ECO:0000256" key="8">
    <source>
        <dbReference type="ARBA" id="ARBA00023163"/>
    </source>
</evidence>
<feature type="domain" description="C2H2-type" evidence="13">
    <location>
        <begin position="773"/>
        <end position="800"/>
    </location>
</feature>
<accession>A0ABM3YID9</accession>
<dbReference type="Gene3D" id="1.10.4020.10">
    <property type="entry name" value="DNA breaking-rejoining enzymes"/>
    <property type="match status" value="1"/>
</dbReference>
<dbReference type="PROSITE" id="PS00028">
    <property type="entry name" value="ZINC_FINGER_C2H2_1"/>
    <property type="match status" value="14"/>
</dbReference>
<dbReference type="PANTHER" id="PTHR24376">
    <property type="entry name" value="ZINC FINGER PROTEIN"/>
    <property type="match status" value="1"/>
</dbReference>
<dbReference type="Gene3D" id="6.10.140.140">
    <property type="match status" value="1"/>
</dbReference>
<evidence type="ECO:0000256" key="9">
    <source>
        <dbReference type="ARBA" id="ARBA00023242"/>
    </source>
</evidence>
<dbReference type="PROSITE" id="PS50805">
    <property type="entry name" value="KRAB"/>
    <property type="match status" value="1"/>
</dbReference>
<feature type="compositionally biased region" description="Basic and acidic residues" evidence="12">
    <location>
        <begin position="346"/>
        <end position="356"/>
    </location>
</feature>
<feature type="domain" description="C2H2-type" evidence="13">
    <location>
        <begin position="496"/>
        <end position="523"/>
    </location>
</feature>
<proteinExistence type="predicted"/>
<dbReference type="RefSeq" id="XP_060060834.1">
    <property type="nucleotide sequence ID" value="XM_060204851.1"/>
</dbReference>
<keyword evidence="7" id="KW-0238">DNA-binding</keyword>
<keyword evidence="2" id="KW-0479">Metal-binding</keyword>
<feature type="region of interest" description="Disordered" evidence="12">
    <location>
        <begin position="159"/>
        <end position="226"/>
    </location>
</feature>
<evidence type="ECO:0000256" key="4">
    <source>
        <dbReference type="ARBA" id="ARBA00022771"/>
    </source>
</evidence>
<sequence length="1012" mass="114195">MSPAGRGAVRPAQARAFRRRRGLRKVQREDGDEAAHRPQTHNRAGQELFRQLFRQLRYHESAGPAETLSRLRELCRWWLRPDALSKAQILELLVLEQFLSILPAELRAWVQLHRPGSGEEAAALLEELHGDLAGLSTPPPREVPAPAQSADVHRMGTDALQATGPQSPTSSPRSGSALRGRPEPPCASGPHDFLAGPPDASAAQAPALSQRERGLGGEPAAQPQEAVTFKDVEVTFSQDEWRWLCPAQRNLYRDVMLENHRNVASLAGPSSKPALISWLEAQDPWALSVQGAQPTRKPGAAPAGCELWIKRNKPVLRNKPSEEAETPVMPSGCHTVTTAEGTLFRESVDRKSRSQEQHGPTLVKSEEEETSVSHGAARGSEEPGRSSASKHILYFRVPRRKLSYRHGHGRHFRGGSCKEFGKGVGHIVGTFSLYQRILSYNTTDACEKSLRLGSPHPHEDSLHTRSGYKCSDCGRAFSCSSYLECHQRLHTQEKPFKCRVCGKAFRWSSNCIRHEKIHSGVKPHKCGLCDKAFQRMSAYRLHQETHAKQSAAHAGQCEGALACDSGFAHPLRDQTGGKVFDCSQCRKSFHCKSYVLEHQRIHTQEKPYKCSKCRKTFRWRSNFTRHVRIYHEDKFCGQDGSTEAGGQTSACTQPQDGPTVEEAFLCQLCGETFPQKESLLAHQKTHTHGRRFRCSDCAKEFTHRSALIFHKQQHDTKRNLEEGPSLSEDRAFQVPQSDPATEKPYTCGLCGKVFRNHSFLLIHQRIHTRERPYKCRECGKAFRWSSNLSRHQRVHSLKKRQYECRESHSAPNPQPQNLPDKKRFWCQECGKSFTRKRSLLDHNGIHSGEKRYKCDQCGKSFDRKYRLVNHQRIHTQERPFKCQWCGKDFIGRHTLNIHEKKHFRAQSERSLAESPSSQDPGASAGASGASGEKPPEGCEEARARSHKLRGLQGAPLGKKCHRCSTCGKTFKKRSHLLSHRRFHTGERPFKCRDCGKTFGWSSNLTRHMKNHL</sequence>
<dbReference type="SMART" id="SM00431">
    <property type="entry name" value="SCAN"/>
    <property type="match status" value="1"/>
</dbReference>
<evidence type="ECO:0000256" key="11">
    <source>
        <dbReference type="PROSITE-ProRule" id="PRU00187"/>
    </source>
</evidence>
<evidence type="ECO:0000313" key="16">
    <source>
        <dbReference type="Proteomes" id="UP001652624"/>
    </source>
</evidence>
<dbReference type="Pfam" id="PF01352">
    <property type="entry name" value="KRAB"/>
    <property type="match status" value="1"/>
</dbReference>
<dbReference type="SMART" id="SM00349">
    <property type="entry name" value="KRAB"/>
    <property type="match status" value="1"/>
</dbReference>
<dbReference type="Pfam" id="PF02023">
    <property type="entry name" value="SCAN"/>
    <property type="match status" value="1"/>
</dbReference>
<keyword evidence="4 10" id="KW-0863">Zinc-finger</keyword>
<evidence type="ECO:0000256" key="6">
    <source>
        <dbReference type="ARBA" id="ARBA00023015"/>
    </source>
</evidence>
<comment type="subcellular location">
    <subcellularLocation>
        <location evidence="1 11">Nucleus</location>
    </subcellularLocation>
</comment>
<keyword evidence="6" id="KW-0805">Transcription regulation</keyword>
<feature type="domain" description="C2H2-type" evidence="13">
    <location>
        <begin position="824"/>
        <end position="851"/>
    </location>
</feature>
<feature type="compositionally biased region" description="Basic and acidic residues" evidence="12">
    <location>
        <begin position="933"/>
        <end position="943"/>
    </location>
</feature>
<evidence type="ECO:0000256" key="7">
    <source>
        <dbReference type="ARBA" id="ARBA00023125"/>
    </source>
</evidence>
<evidence type="ECO:0000256" key="5">
    <source>
        <dbReference type="ARBA" id="ARBA00022833"/>
    </source>
</evidence>
<dbReference type="SUPFAM" id="SSF57667">
    <property type="entry name" value="beta-beta-alpha zinc fingers"/>
    <property type="match status" value="8"/>
</dbReference>
<evidence type="ECO:0000259" key="15">
    <source>
        <dbReference type="PROSITE" id="PS50805"/>
    </source>
</evidence>
<name>A0ABM3YID9_ERIEU</name>
<feature type="compositionally biased region" description="Low complexity" evidence="12">
    <location>
        <begin position="914"/>
        <end position="932"/>
    </location>
</feature>
<feature type="domain" description="C2H2-type" evidence="13">
    <location>
        <begin position="580"/>
        <end position="607"/>
    </location>
</feature>
<evidence type="ECO:0000256" key="12">
    <source>
        <dbReference type="SAM" id="MobiDB-lite"/>
    </source>
</evidence>
<dbReference type="SUPFAM" id="SSF47353">
    <property type="entry name" value="Retrovirus capsid dimerization domain-like"/>
    <property type="match status" value="1"/>
</dbReference>
<feature type="domain" description="C2H2-type" evidence="13">
    <location>
        <begin position="880"/>
        <end position="907"/>
    </location>
</feature>
<dbReference type="InterPro" id="IPR003309">
    <property type="entry name" value="SCAN_dom"/>
</dbReference>
<dbReference type="PANTHER" id="PTHR24376:SF38">
    <property type="entry name" value="ZINC FINGER PROTEIN 445"/>
    <property type="match status" value="1"/>
</dbReference>
<reference evidence="17" key="1">
    <citation type="submission" date="2025-08" db="UniProtKB">
        <authorList>
            <consortium name="RefSeq"/>
        </authorList>
    </citation>
    <scope>IDENTIFICATION</scope>
</reference>
<feature type="domain" description="SCAN box" evidence="14">
    <location>
        <begin position="50"/>
        <end position="132"/>
    </location>
</feature>
<feature type="domain" description="C2H2-type" evidence="13">
    <location>
        <begin position="852"/>
        <end position="879"/>
    </location>
</feature>
<dbReference type="CDD" id="cd07936">
    <property type="entry name" value="SCAN"/>
    <property type="match status" value="1"/>
</dbReference>
<feature type="domain" description="C2H2-type" evidence="13">
    <location>
        <begin position="989"/>
        <end position="1012"/>
    </location>
</feature>
<evidence type="ECO:0000256" key="2">
    <source>
        <dbReference type="ARBA" id="ARBA00022723"/>
    </source>
</evidence>
<keyword evidence="9 11" id="KW-0539">Nucleus</keyword>
<feature type="compositionally biased region" description="Basic residues" evidence="12">
    <location>
        <begin position="16"/>
        <end position="25"/>
    </location>
</feature>
<feature type="domain" description="C2H2-type" evidence="13">
    <location>
        <begin position="664"/>
        <end position="691"/>
    </location>
</feature>
<dbReference type="CDD" id="cd07765">
    <property type="entry name" value="KRAB_A-box"/>
    <property type="match status" value="1"/>
</dbReference>